<evidence type="ECO:0000259" key="9">
    <source>
        <dbReference type="PROSITE" id="PS50885"/>
    </source>
</evidence>
<evidence type="ECO:0000256" key="6">
    <source>
        <dbReference type="SAM" id="MobiDB-lite"/>
    </source>
</evidence>
<reference evidence="10 11" key="1">
    <citation type="submission" date="2015-07" db="EMBL/GenBank/DDBJ databases">
        <authorList>
            <person name="Noorani M."/>
        </authorList>
    </citation>
    <scope>NUCLEOTIDE SEQUENCE [LARGE SCALE GENOMIC DNA]</scope>
    <source>
        <strain evidence="10 11">CECT 7802</strain>
    </source>
</reference>
<keyword evidence="10" id="KW-0675">Receptor</keyword>
<accession>A0A0M6YLR5</accession>
<feature type="transmembrane region" description="Helical" evidence="7">
    <location>
        <begin position="40"/>
        <end position="63"/>
    </location>
</feature>
<comment type="similarity">
    <text evidence="3">Belongs to the methyl-accepting chemotaxis (MCP) protein family.</text>
</comment>
<dbReference type="InterPro" id="IPR004090">
    <property type="entry name" value="Chemotax_Me-accpt_rcpt"/>
</dbReference>
<evidence type="ECO:0000256" key="7">
    <source>
        <dbReference type="SAM" id="Phobius"/>
    </source>
</evidence>
<keyword evidence="7" id="KW-0472">Membrane</keyword>
<dbReference type="InterPro" id="IPR051310">
    <property type="entry name" value="MCP_chemotaxis"/>
</dbReference>
<dbReference type="Gene3D" id="1.10.287.950">
    <property type="entry name" value="Methyl-accepting chemotaxis protein"/>
    <property type="match status" value="1"/>
</dbReference>
<feature type="compositionally biased region" description="Basic and acidic residues" evidence="6">
    <location>
        <begin position="1"/>
        <end position="11"/>
    </location>
</feature>
<feature type="domain" description="HAMP" evidence="9">
    <location>
        <begin position="231"/>
        <end position="279"/>
    </location>
</feature>
<gene>
    <name evidence="10" type="primary">trg_2</name>
    <name evidence="10" type="ORF">JDO7802_02236</name>
</gene>
<dbReference type="GO" id="GO:0007165">
    <property type="term" value="P:signal transduction"/>
    <property type="evidence" value="ECO:0007669"/>
    <property type="project" value="UniProtKB-KW"/>
</dbReference>
<keyword evidence="11" id="KW-1185">Reference proteome</keyword>
<evidence type="ECO:0000256" key="2">
    <source>
        <dbReference type="ARBA" id="ARBA00022500"/>
    </source>
</evidence>
<dbReference type="AlphaFoldDB" id="A0A0M6YLR5"/>
<dbReference type="SMART" id="SM00304">
    <property type="entry name" value="HAMP"/>
    <property type="match status" value="2"/>
</dbReference>
<dbReference type="CDD" id="cd11386">
    <property type="entry name" value="MCP_signal"/>
    <property type="match status" value="1"/>
</dbReference>
<dbReference type="GO" id="GO:0004888">
    <property type="term" value="F:transmembrane signaling receptor activity"/>
    <property type="evidence" value="ECO:0007669"/>
    <property type="project" value="InterPro"/>
</dbReference>
<proteinExistence type="inferred from homology"/>
<comment type="subcellular location">
    <subcellularLocation>
        <location evidence="1">Membrane</location>
    </subcellularLocation>
</comment>
<dbReference type="PANTHER" id="PTHR43531:SF11">
    <property type="entry name" value="METHYL-ACCEPTING CHEMOTAXIS PROTEIN 3"/>
    <property type="match status" value="1"/>
</dbReference>
<dbReference type="SUPFAM" id="SSF158472">
    <property type="entry name" value="HAMP domain-like"/>
    <property type="match status" value="1"/>
</dbReference>
<feature type="domain" description="HAMP" evidence="9">
    <location>
        <begin position="371"/>
        <end position="423"/>
    </location>
</feature>
<feature type="transmembrane region" description="Helical" evidence="7">
    <location>
        <begin position="203"/>
        <end position="225"/>
    </location>
</feature>
<dbReference type="GO" id="GO:0016020">
    <property type="term" value="C:membrane"/>
    <property type="evidence" value="ECO:0007669"/>
    <property type="project" value="UniProtKB-SubCell"/>
</dbReference>
<dbReference type="Pfam" id="PF00672">
    <property type="entry name" value="HAMP"/>
    <property type="match status" value="1"/>
</dbReference>
<dbReference type="FunFam" id="1.10.287.950:FF:000001">
    <property type="entry name" value="Methyl-accepting chemotaxis sensory transducer"/>
    <property type="match status" value="1"/>
</dbReference>
<feature type="domain" description="Methyl-accepting transducer" evidence="8">
    <location>
        <begin position="428"/>
        <end position="657"/>
    </location>
</feature>
<evidence type="ECO:0000256" key="4">
    <source>
        <dbReference type="PROSITE-ProRule" id="PRU00284"/>
    </source>
</evidence>
<organism evidence="10 11">
    <name type="scientific">Jannaschia donghaensis</name>
    <dbReference type="NCBI Taxonomy" id="420998"/>
    <lineage>
        <taxon>Bacteria</taxon>
        <taxon>Pseudomonadati</taxon>
        <taxon>Pseudomonadota</taxon>
        <taxon>Alphaproteobacteria</taxon>
        <taxon>Rhodobacterales</taxon>
        <taxon>Roseobacteraceae</taxon>
        <taxon>Jannaschia</taxon>
    </lineage>
</organism>
<dbReference type="PROSITE" id="PS50885">
    <property type="entry name" value="HAMP"/>
    <property type="match status" value="2"/>
</dbReference>
<keyword evidence="5" id="KW-0175">Coiled coil</keyword>
<dbReference type="SUPFAM" id="SSF58104">
    <property type="entry name" value="Methyl-accepting chemotaxis protein (MCP) signaling domain"/>
    <property type="match status" value="1"/>
</dbReference>
<evidence type="ECO:0000313" key="11">
    <source>
        <dbReference type="Proteomes" id="UP000049222"/>
    </source>
</evidence>
<feature type="region of interest" description="Disordered" evidence="6">
    <location>
        <begin position="1"/>
        <end position="27"/>
    </location>
</feature>
<evidence type="ECO:0000256" key="1">
    <source>
        <dbReference type="ARBA" id="ARBA00004370"/>
    </source>
</evidence>
<dbReference type="Pfam" id="PF00015">
    <property type="entry name" value="MCPsignal"/>
    <property type="match status" value="1"/>
</dbReference>
<protein>
    <submittedName>
        <fullName evidence="10">Ribose and galactose chemoreceptor protein</fullName>
    </submittedName>
</protein>
<dbReference type="SMART" id="SM00283">
    <property type="entry name" value="MA"/>
    <property type="match status" value="1"/>
</dbReference>
<dbReference type="PRINTS" id="PR00260">
    <property type="entry name" value="CHEMTRNSDUCR"/>
</dbReference>
<dbReference type="PANTHER" id="PTHR43531">
    <property type="entry name" value="PROTEIN ICFG"/>
    <property type="match status" value="1"/>
</dbReference>
<dbReference type="InterPro" id="IPR003660">
    <property type="entry name" value="HAMP_dom"/>
</dbReference>
<name>A0A0M6YLR5_9RHOB</name>
<evidence type="ECO:0000259" key="8">
    <source>
        <dbReference type="PROSITE" id="PS50111"/>
    </source>
</evidence>
<dbReference type="Gene3D" id="6.10.340.10">
    <property type="match status" value="1"/>
</dbReference>
<dbReference type="InterPro" id="IPR004089">
    <property type="entry name" value="MCPsignal_dom"/>
</dbReference>
<keyword evidence="4" id="KW-0807">Transducer</keyword>
<feature type="coiled-coil region" evidence="5">
    <location>
        <begin position="277"/>
        <end position="321"/>
    </location>
</feature>
<evidence type="ECO:0000313" key="10">
    <source>
        <dbReference type="EMBL" id="CTQ50217.1"/>
    </source>
</evidence>
<evidence type="ECO:0000256" key="3">
    <source>
        <dbReference type="ARBA" id="ARBA00029447"/>
    </source>
</evidence>
<dbReference type="PROSITE" id="PS50111">
    <property type="entry name" value="CHEMOTAXIS_TRANSDUC_2"/>
    <property type="match status" value="1"/>
</dbReference>
<sequence length="686" mass="73495">MSDSQDPDHLPEGYASDSDGIVPTDPGAPQSRLSAIAGSFVTRVTVLVMLLLTVAVAMSFYFVSGEMIESQRKDAEISAKIKTSLVAARVAPYIRSYDRMEAEVAARSIFEVEGTTAIAMRGFATDGEEVFAVSSTQSRPAGYFSAFSTAQQAPLEPVGSTVGNLQIVRTPVFTALGTSGPTSGWVEVVYDLSPLHERVASELVWHGVLFAVVLVVIGAAIMIMLHCFFGRPINRTIRSMQALARGETDVPLPQERSTELRRIRAALEVFRGNILQRERSEARSAEAEARARALQVEREEAERTERETAAARETKARYKAEAEADARHALQVELEKVLSAASAGDFDKRMTVDGVPEEQMALRTALNTTMERVQTSLTEITSVLAQLEAGRLCARMEGRWTGAFGRLQASTNAMADHLESALGDLSQHAIGILDDSSDLSASAEDLSKRTERTAGSLAETTHALEQIVGSISATADLTSGAQGFAESARKEARQSDAIVRDAVQSMQEIQSVSEEISRMLGVINDIAFQTNLLALNAGVEAARAGEAGRGFAVVASEVRALAQRASDAAQQIGGLIETSSEQIDKGVQRVARTGETLTTLGDSIEKIGDQVVEIAEAAQSQSNAAAEINRAMGEIDGATQQNTAMFEEITTANQSLKGAASQMLHLIERFDLNKDAPERAAWAAAS</sequence>
<dbReference type="STRING" id="420998.JDO7802_02236"/>
<dbReference type="Proteomes" id="UP000049222">
    <property type="component" value="Unassembled WGS sequence"/>
</dbReference>
<keyword evidence="7" id="KW-0812">Transmembrane</keyword>
<keyword evidence="2" id="KW-0145">Chemotaxis</keyword>
<evidence type="ECO:0000256" key="5">
    <source>
        <dbReference type="SAM" id="Coils"/>
    </source>
</evidence>
<keyword evidence="7" id="KW-1133">Transmembrane helix</keyword>
<dbReference type="EMBL" id="CXSU01000012">
    <property type="protein sequence ID" value="CTQ50217.1"/>
    <property type="molecule type" value="Genomic_DNA"/>
</dbReference>
<dbReference type="GO" id="GO:0006935">
    <property type="term" value="P:chemotaxis"/>
    <property type="evidence" value="ECO:0007669"/>
    <property type="project" value="UniProtKB-KW"/>
</dbReference>